<evidence type="ECO:0000313" key="2">
    <source>
        <dbReference type="EMBL" id="TQF12413.1"/>
    </source>
</evidence>
<dbReference type="Pfam" id="PF06055">
    <property type="entry name" value="ExoD"/>
    <property type="match status" value="1"/>
</dbReference>
<name>A0A540WTT0_9BACT</name>
<feature type="transmembrane region" description="Helical" evidence="1">
    <location>
        <begin position="145"/>
        <end position="178"/>
    </location>
</feature>
<dbReference type="PANTHER" id="PTHR41795:SF1">
    <property type="entry name" value="EXOPOLYSACCHARIDE SYNTHESIS PROTEIN"/>
    <property type="match status" value="1"/>
</dbReference>
<proteinExistence type="predicted"/>
<keyword evidence="1" id="KW-0472">Membrane</keyword>
<evidence type="ECO:0000256" key="1">
    <source>
        <dbReference type="SAM" id="Phobius"/>
    </source>
</evidence>
<dbReference type="RefSeq" id="WP_141645850.1">
    <property type="nucleotide sequence ID" value="NZ_VIFM01000140.1"/>
</dbReference>
<sequence>MSTPSSSSPSAQFSDTQTQLSATLRSLAARLPESLTVRELMQSCGEQGLLLFCCILTFPFLLPVSVPGVSTVFGALIVLIGVGVTFNRVPWLPRKLMDRKLARASLQPALEKGADVFTKVDRLSKPRLLALTHGASTNRFNGFMLFVAGVLLMAPFGLVPFSNTLPALAALFFAIGILQRDGYAILAGHGMTLGTIGYFGALIFGAIQGGRGLASLIGR</sequence>
<dbReference type="InterPro" id="IPR010331">
    <property type="entry name" value="ExoD"/>
</dbReference>
<feature type="transmembrane region" description="Helical" evidence="1">
    <location>
        <begin position="184"/>
        <end position="207"/>
    </location>
</feature>
<accession>A0A540WTT0</accession>
<dbReference type="Proteomes" id="UP000315369">
    <property type="component" value="Unassembled WGS sequence"/>
</dbReference>
<dbReference type="EMBL" id="VIFM01000140">
    <property type="protein sequence ID" value="TQF12413.1"/>
    <property type="molecule type" value="Genomic_DNA"/>
</dbReference>
<keyword evidence="1" id="KW-1133">Transmembrane helix</keyword>
<keyword evidence="3" id="KW-1185">Reference proteome</keyword>
<dbReference type="OrthoDB" id="21339at2"/>
<gene>
    <name evidence="2" type="ORF">FJV41_29170</name>
</gene>
<organism evidence="2 3">
    <name type="scientific">Myxococcus llanfairpwllgwyngyllgogerychwyrndrobwllllantysiliogogogochensis</name>
    <dbReference type="NCBI Taxonomy" id="2590453"/>
    <lineage>
        <taxon>Bacteria</taxon>
        <taxon>Pseudomonadati</taxon>
        <taxon>Myxococcota</taxon>
        <taxon>Myxococcia</taxon>
        <taxon>Myxococcales</taxon>
        <taxon>Cystobacterineae</taxon>
        <taxon>Myxococcaceae</taxon>
        <taxon>Myxococcus</taxon>
    </lineage>
</organism>
<comment type="caution">
    <text evidence="2">The sequence shown here is derived from an EMBL/GenBank/DDBJ whole genome shotgun (WGS) entry which is preliminary data.</text>
</comment>
<dbReference type="PANTHER" id="PTHR41795">
    <property type="entry name" value="EXOPOLYSACCHARIDE SYNTHESIS PROTEIN"/>
    <property type="match status" value="1"/>
</dbReference>
<dbReference type="AlphaFoldDB" id="A0A540WTT0"/>
<keyword evidence="1" id="KW-0812">Transmembrane</keyword>
<feature type="transmembrane region" description="Helical" evidence="1">
    <location>
        <begin position="48"/>
        <end position="66"/>
    </location>
</feature>
<feature type="transmembrane region" description="Helical" evidence="1">
    <location>
        <begin position="72"/>
        <end position="91"/>
    </location>
</feature>
<evidence type="ECO:0000313" key="3">
    <source>
        <dbReference type="Proteomes" id="UP000315369"/>
    </source>
</evidence>
<dbReference type="PIRSF" id="PIRSF033239">
    <property type="entry name" value="ExoD"/>
    <property type="match status" value="1"/>
</dbReference>
<reference evidence="2 3" key="1">
    <citation type="submission" date="2019-06" db="EMBL/GenBank/DDBJ databases">
        <authorList>
            <person name="Livingstone P."/>
            <person name="Whitworth D."/>
        </authorList>
    </citation>
    <scope>NUCLEOTIDE SEQUENCE [LARGE SCALE GENOMIC DNA]</scope>
    <source>
        <strain evidence="2 3">AM401</strain>
    </source>
</reference>
<protein>
    <submittedName>
        <fullName evidence="2">Exopolysaccharide biosynthesis protein</fullName>
    </submittedName>
</protein>